<dbReference type="FunFam" id="1.10.10.10:FF:000001">
    <property type="entry name" value="LysR family transcriptional regulator"/>
    <property type="match status" value="1"/>
</dbReference>
<dbReference type="GO" id="GO:0003677">
    <property type="term" value="F:DNA binding"/>
    <property type="evidence" value="ECO:0007669"/>
    <property type="project" value="UniProtKB-KW"/>
</dbReference>
<evidence type="ECO:0000256" key="4">
    <source>
        <dbReference type="ARBA" id="ARBA00023163"/>
    </source>
</evidence>
<dbReference type="InterPro" id="IPR005119">
    <property type="entry name" value="LysR_subst-bd"/>
</dbReference>
<sequence length="315" mass="35797">MAHFTLRQLKYFVTVVEYNSIAEASRHLHIAQPSISMAIKSLEESFDVQLFIRHHAQGVSLTTSGRRFFEKASELLRMSYQFEQNSRADNGMVSGTISIGCFETVAPLYLPKLIAGFKKRFPNITLQIHDGEQHELTHGLHRGRFDMVILYQHDLDSSIQTEPLNAPQKPYALLHVDHPLAQRGTVSLEELSKEPMILLDVVPSRNYFIDIFKEKGLTPDIAYSSPSFEMVRCMVGQGLGFSVLVTRPVHDLTYDGMQVKQVVIRDNMSNSCLVMAHLRHAETTRPTRLFMDYCREQELTTPAQQKEIAFALSVA</sequence>
<dbReference type="PANTHER" id="PTHR30419:SF28">
    <property type="entry name" value="HTH-TYPE TRANSCRIPTIONAL REGULATOR BSDA"/>
    <property type="match status" value="1"/>
</dbReference>
<protein>
    <submittedName>
        <fullName evidence="6">LysR substrate-binding domain-containing protein</fullName>
    </submittedName>
</protein>
<dbReference type="PANTHER" id="PTHR30419">
    <property type="entry name" value="HTH-TYPE TRANSCRIPTIONAL REGULATOR YBHD"/>
    <property type="match status" value="1"/>
</dbReference>
<keyword evidence="4" id="KW-0804">Transcription</keyword>
<organism evidence="6">
    <name type="scientific">Acerihabitans sp. KWT182</name>
    <dbReference type="NCBI Taxonomy" id="3157919"/>
    <lineage>
        <taxon>Bacteria</taxon>
        <taxon>Pseudomonadati</taxon>
        <taxon>Pseudomonadota</taxon>
        <taxon>Gammaproteobacteria</taxon>
        <taxon>Enterobacterales</taxon>
        <taxon>Pectobacteriaceae</taxon>
        <taxon>Acerihabitans</taxon>
    </lineage>
</organism>
<dbReference type="InterPro" id="IPR000847">
    <property type="entry name" value="LysR_HTH_N"/>
</dbReference>
<dbReference type="SUPFAM" id="SSF53850">
    <property type="entry name" value="Periplasmic binding protein-like II"/>
    <property type="match status" value="1"/>
</dbReference>
<name>A0AAU7Q6B4_9GAMM</name>
<reference evidence="6" key="1">
    <citation type="submission" date="2024-06" db="EMBL/GenBank/DDBJ databases">
        <authorList>
            <person name="Coelho C."/>
            <person name="Bento M."/>
            <person name="Garcia E."/>
            <person name="Camelo A."/>
            <person name="Brandao I."/>
            <person name="Espirito Santo C."/>
            <person name="Trovao J."/>
            <person name="Verissimo A."/>
            <person name="Costa J."/>
            <person name="Tiago I."/>
        </authorList>
    </citation>
    <scope>NUCLEOTIDE SEQUENCE</scope>
    <source>
        <strain evidence="6">KWT182</strain>
    </source>
</reference>
<dbReference type="GO" id="GO:0003700">
    <property type="term" value="F:DNA-binding transcription factor activity"/>
    <property type="evidence" value="ECO:0007669"/>
    <property type="project" value="InterPro"/>
</dbReference>
<dbReference type="InterPro" id="IPR036390">
    <property type="entry name" value="WH_DNA-bd_sf"/>
</dbReference>
<proteinExistence type="inferred from homology"/>
<dbReference type="Gene3D" id="1.10.10.10">
    <property type="entry name" value="Winged helix-like DNA-binding domain superfamily/Winged helix DNA-binding domain"/>
    <property type="match status" value="1"/>
</dbReference>
<dbReference type="AlphaFoldDB" id="A0AAU7Q6B4"/>
<evidence type="ECO:0000256" key="2">
    <source>
        <dbReference type="ARBA" id="ARBA00023015"/>
    </source>
</evidence>
<evidence type="ECO:0000256" key="1">
    <source>
        <dbReference type="ARBA" id="ARBA00009437"/>
    </source>
</evidence>
<evidence type="ECO:0000313" key="6">
    <source>
        <dbReference type="EMBL" id="XBS67941.1"/>
    </source>
</evidence>
<keyword evidence="3" id="KW-0238">DNA-binding</keyword>
<evidence type="ECO:0000256" key="3">
    <source>
        <dbReference type="ARBA" id="ARBA00023125"/>
    </source>
</evidence>
<dbReference type="PROSITE" id="PS50931">
    <property type="entry name" value="HTH_LYSR"/>
    <property type="match status" value="1"/>
</dbReference>
<evidence type="ECO:0000259" key="5">
    <source>
        <dbReference type="PROSITE" id="PS50931"/>
    </source>
</evidence>
<dbReference type="InterPro" id="IPR036388">
    <property type="entry name" value="WH-like_DNA-bd_sf"/>
</dbReference>
<dbReference type="GO" id="GO:0005829">
    <property type="term" value="C:cytosol"/>
    <property type="evidence" value="ECO:0007669"/>
    <property type="project" value="TreeGrafter"/>
</dbReference>
<keyword evidence="2" id="KW-0805">Transcription regulation</keyword>
<accession>A0AAU7Q6B4</accession>
<dbReference type="CDD" id="cd08412">
    <property type="entry name" value="PBP2_PAO1_like"/>
    <property type="match status" value="1"/>
</dbReference>
<dbReference type="EMBL" id="CP157947">
    <property type="protein sequence ID" value="XBS67941.1"/>
    <property type="molecule type" value="Genomic_DNA"/>
</dbReference>
<dbReference type="InterPro" id="IPR050950">
    <property type="entry name" value="HTH-type_LysR_regulators"/>
</dbReference>
<dbReference type="PRINTS" id="PR00039">
    <property type="entry name" value="HTHLYSR"/>
</dbReference>
<dbReference type="SUPFAM" id="SSF46785">
    <property type="entry name" value="Winged helix' DNA-binding domain"/>
    <property type="match status" value="1"/>
</dbReference>
<gene>
    <name evidence="6" type="ORF">ABK905_13575</name>
</gene>
<feature type="domain" description="HTH lysR-type" evidence="5">
    <location>
        <begin position="4"/>
        <end position="62"/>
    </location>
</feature>
<dbReference type="Pfam" id="PF00126">
    <property type="entry name" value="HTH_1"/>
    <property type="match status" value="1"/>
</dbReference>
<dbReference type="Gene3D" id="3.40.190.10">
    <property type="entry name" value="Periplasmic binding protein-like II"/>
    <property type="match status" value="2"/>
</dbReference>
<comment type="similarity">
    <text evidence="1">Belongs to the LysR transcriptional regulatory family.</text>
</comment>
<dbReference type="Pfam" id="PF03466">
    <property type="entry name" value="LysR_substrate"/>
    <property type="match status" value="1"/>
</dbReference>